<gene>
    <name evidence="1" type="ORF">UZ20_WS6002000903</name>
</gene>
<sequence length="142" mass="16702">MIVEDADSELDPQDILRMLHIINTDKVDMVAGSRLLRDKVNFVTKLARFITRIMLFICFGRSIKDPLCAYKLCKLNSFKSLHIESERFGLEIEWVVKALKKKWKIKELDIEYFPRGKKDGKKINLKDGIDIMSQILRLRFNK</sequence>
<name>A0A136KG31_9BACT</name>
<reference evidence="1 2" key="1">
    <citation type="submission" date="2015-02" db="EMBL/GenBank/DDBJ databases">
        <title>Improved understanding of the partial-nitritation anammox process through 23 genomes representing the majority of the microbial community.</title>
        <authorList>
            <person name="Speth D.R."/>
            <person name="In T Zandt M."/>
            <person name="Guerrero Cruz S."/>
            <person name="Jetten M.S."/>
            <person name="Dutilh B.E."/>
        </authorList>
    </citation>
    <scope>NUCLEOTIDE SEQUENCE [LARGE SCALE GENOMIC DNA]</scope>
    <source>
        <strain evidence="1">OLB21</strain>
    </source>
</reference>
<organism evidence="1 2">
    <name type="scientific">candidate division WS6 bacterium OLB21</name>
    <dbReference type="NCBI Taxonomy" id="1617427"/>
    <lineage>
        <taxon>Bacteria</taxon>
        <taxon>Candidatus Dojkabacteria</taxon>
    </lineage>
</organism>
<dbReference type="InterPro" id="IPR029044">
    <property type="entry name" value="Nucleotide-diphossugar_trans"/>
</dbReference>
<dbReference type="PANTHER" id="PTHR48090:SF7">
    <property type="entry name" value="RFBJ PROTEIN"/>
    <property type="match status" value="1"/>
</dbReference>
<dbReference type="SUPFAM" id="SSF53448">
    <property type="entry name" value="Nucleotide-diphospho-sugar transferases"/>
    <property type="match status" value="1"/>
</dbReference>
<dbReference type="InterPro" id="IPR050256">
    <property type="entry name" value="Glycosyltransferase_2"/>
</dbReference>
<comment type="caution">
    <text evidence="1">The sequence shown here is derived from an EMBL/GenBank/DDBJ whole genome shotgun (WGS) entry which is preliminary data.</text>
</comment>
<evidence type="ECO:0008006" key="3">
    <source>
        <dbReference type="Google" id="ProtNLM"/>
    </source>
</evidence>
<dbReference type="Gene3D" id="3.90.550.10">
    <property type="entry name" value="Spore Coat Polysaccharide Biosynthesis Protein SpsA, Chain A"/>
    <property type="match status" value="1"/>
</dbReference>
<dbReference type="AlphaFoldDB" id="A0A136KG31"/>
<evidence type="ECO:0000313" key="2">
    <source>
        <dbReference type="Proteomes" id="UP000070449"/>
    </source>
</evidence>
<proteinExistence type="predicted"/>
<dbReference type="EMBL" id="JYPD01000025">
    <property type="protein sequence ID" value="KXK08374.1"/>
    <property type="molecule type" value="Genomic_DNA"/>
</dbReference>
<dbReference type="STRING" id="1617427.UZ20_WS6002000903"/>
<evidence type="ECO:0000313" key="1">
    <source>
        <dbReference type="EMBL" id="KXK08374.1"/>
    </source>
</evidence>
<dbReference type="Proteomes" id="UP000070449">
    <property type="component" value="Unassembled WGS sequence"/>
</dbReference>
<protein>
    <recommendedName>
        <fullName evidence="3">Undecaprenyl-phosphate mannosyltransferase</fullName>
    </recommendedName>
</protein>
<accession>A0A136KG31</accession>
<dbReference type="PANTHER" id="PTHR48090">
    <property type="entry name" value="UNDECAPRENYL-PHOSPHATE 4-DEOXY-4-FORMAMIDO-L-ARABINOSE TRANSFERASE-RELATED"/>
    <property type="match status" value="1"/>
</dbReference>